<name>A0A0C9YYZ3_9AGAM</name>
<dbReference type="Proteomes" id="UP000054018">
    <property type="component" value="Unassembled WGS sequence"/>
</dbReference>
<reference evidence="2" key="2">
    <citation type="submission" date="2015-01" db="EMBL/GenBank/DDBJ databases">
        <title>Evolutionary Origins and Diversification of the Mycorrhizal Mutualists.</title>
        <authorList>
            <consortium name="DOE Joint Genome Institute"/>
            <consortium name="Mycorrhizal Genomics Consortium"/>
            <person name="Kohler A."/>
            <person name="Kuo A."/>
            <person name="Nagy L.G."/>
            <person name="Floudas D."/>
            <person name="Copeland A."/>
            <person name="Barry K.W."/>
            <person name="Cichocki N."/>
            <person name="Veneault-Fourrey C."/>
            <person name="LaButti K."/>
            <person name="Lindquist E.A."/>
            <person name="Lipzen A."/>
            <person name="Lundell T."/>
            <person name="Morin E."/>
            <person name="Murat C."/>
            <person name="Riley R."/>
            <person name="Ohm R."/>
            <person name="Sun H."/>
            <person name="Tunlid A."/>
            <person name="Henrissat B."/>
            <person name="Grigoriev I.V."/>
            <person name="Hibbett D.S."/>
            <person name="Martin F."/>
        </authorList>
    </citation>
    <scope>NUCLEOTIDE SEQUENCE [LARGE SCALE GENOMIC DNA]</scope>
    <source>
        <strain evidence="2">441</strain>
    </source>
</reference>
<proteinExistence type="predicted"/>
<reference evidence="1 2" key="1">
    <citation type="submission" date="2014-04" db="EMBL/GenBank/DDBJ databases">
        <authorList>
            <consortium name="DOE Joint Genome Institute"/>
            <person name="Kuo A."/>
            <person name="Kohler A."/>
            <person name="Costa M.D."/>
            <person name="Nagy L.G."/>
            <person name="Floudas D."/>
            <person name="Copeland A."/>
            <person name="Barry K.W."/>
            <person name="Cichocki N."/>
            <person name="Veneault-Fourrey C."/>
            <person name="LaButti K."/>
            <person name="Lindquist E.A."/>
            <person name="Lipzen A."/>
            <person name="Lundell T."/>
            <person name="Morin E."/>
            <person name="Murat C."/>
            <person name="Sun H."/>
            <person name="Tunlid A."/>
            <person name="Henrissat B."/>
            <person name="Grigoriev I.V."/>
            <person name="Hibbett D.S."/>
            <person name="Martin F."/>
            <person name="Nordberg H.P."/>
            <person name="Cantor M.N."/>
            <person name="Hua S.X."/>
        </authorList>
    </citation>
    <scope>NUCLEOTIDE SEQUENCE [LARGE SCALE GENOMIC DNA]</scope>
    <source>
        <strain evidence="1 2">441</strain>
    </source>
</reference>
<gene>
    <name evidence="1" type="ORF">PISMIDRAFT_527620</name>
</gene>
<dbReference type="HOGENOM" id="CLU_2655452_0_0_1"/>
<accession>A0A0C9YYZ3</accession>
<protein>
    <submittedName>
        <fullName evidence="1">Uncharacterized protein</fullName>
    </submittedName>
</protein>
<sequence>MWVDMTRGFHQCNLQLMMSPSRWCHAARSSPLFRHGFDLANTKCSRSGHLCIFIFRVPLVGILSPCVIVRQQANTA</sequence>
<evidence type="ECO:0000313" key="2">
    <source>
        <dbReference type="Proteomes" id="UP000054018"/>
    </source>
</evidence>
<dbReference type="EMBL" id="KN833744">
    <property type="protein sequence ID" value="KIK21966.1"/>
    <property type="molecule type" value="Genomic_DNA"/>
</dbReference>
<keyword evidence="2" id="KW-1185">Reference proteome</keyword>
<organism evidence="1 2">
    <name type="scientific">Pisolithus microcarpus 441</name>
    <dbReference type="NCBI Taxonomy" id="765257"/>
    <lineage>
        <taxon>Eukaryota</taxon>
        <taxon>Fungi</taxon>
        <taxon>Dikarya</taxon>
        <taxon>Basidiomycota</taxon>
        <taxon>Agaricomycotina</taxon>
        <taxon>Agaricomycetes</taxon>
        <taxon>Agaricomycetidae</taxon>
        <taxon>Boletales</taxon>
        <taxon>Sclerodermatineae</taxon>
        <taxon>Pisolithaceae</taxon>
        <taxon>Pisolithus</taxon>
    </lineage>
</organism>
<dbReference type="AlphaFoldDB" id="A0A0C9YYZ3"/>
<evidence type="ECO:0000313" key="1">
    <source>
        <dbReference type="EMBL" id="KIK21966.1"/>
    </source>
</evidence>